<gene>
    <name evidence="5" type="ORF">GRI89_13865</name>
</gene>
<dbReference type="GO" id="GO:0004165">
    <property type="term" value="F:delta(3)-delta(2)-enoyl-CoA isomerase activity"/>
    <property type="evidence" value="ECO:0007669"/>
    <property type="project" value="UniProtKB-ARBA"/>
</dbReference>
<reference evidence="5 6" key="1">
    <citation type="submission" date="2019-12" db="EMBL/GenBank/DDBJ databases">
        <title>Genomic-based taxomic classification of the family Erythrobacteraceae.</title>
        <authorList>
            <person name="Xu L."/>
        </authorList>
    </citation>
    <scope>NUCLEOTIDE SEQUENCE [LARGE SCALE GENOMIC DNA]</scope>
    <source>
        <strain evidence="5 6">MCCC 1K01500</strain>
    </source>
</reference>
<sequence length="267" mass="27999">MTAERDFTTLRVERQGPVMMATLNRPQAGNAINVVMARELLAASIIAACDTEIRAVLLCSDGKTFCAGGDLGAFAKAGQDVSSLISEEAALFHAAIARLARMNKPLVTAVQGFAAGAGLSLALLGDIVIAGEEAQFTLAYTAIGMTPDGGASWLLPRLVGLRKAQHLILTNAHLSAQQALDIGLVTKVVPDTELNRAAQEQARELAEGPTQAFARTRALLLSAYEESLETHLDHEARSIVASVAGEDGREGIAAFLGKRPPAFGGRS</sequence>
<dbReference type="OrthoDB" id="9777711at2"/>
<keyword evidence="6" id="KW-1185">Reference proteome</keyword>
<dbReference type="Gene3D" id="1.10.12.10">
    <property type="entry name" value="Lyase 2-enoyl-coa Hydratase, Chain A, domain 2"/>
    <property type="match status" value="1"/>
</dbReference>
<comment type="caution">
    <text evidence="5">The sequence shown here is derived from an EMBL/GenBank/DDBJ whole genome shotgun (WGS) entry which is preliminary data.</text>
</comment>
<protein>
    <submittedName>
        <fullName evidence="5">Enoyl-CoA hydratase</fullName>
    </submittedName>
</protein>
<evidence type="ECO:0000256" key="1">
    <source>
        <dbReference type="ARBA" id="ARBA00004275"/>
    </source>
</evidence>
<dbReference type="Pfam" id="PF00378">
    <property type="entry name" value="ECH_1"/>
    <property type="match status" value="1"/>
</dbReference>
<comment type="subcellular location">
    <subcellularLocation>
        <location evidence="1">Peroxisome</location>
    </subcellularLocation>
</comment>
<dbReference type="RefSeq" id="WP_159796850.1">
    <property type="nucleotide sequence ID" value="NZ_WTYM01000053.1"/>
</dbReference>
<proteinExistence type="inferred from homology"/>
<dbReference type="Gene3D" id="3.90.226.10">
    <property type="entry name" value="2-enoyl-CoA Hydratase, Chain A, domain 1"/>
    <property type="match status" value="1"/>
</dbReference>
<dbReference type="SUPFAM" id="SSF52096">
    <property type="entry name" value="ClpP/crotonase"/>
    <property type="match status" value="1"/>
</dbReference>
<dbReference type="EMBL" id="WTYM01000053">
    <property type="protein sequence ID" value="MXO60626.1"/>
    <property type="molecule type" value="Genomic_DNA"/>
</dbReference>
<evidence type="ECO:0000313" key="6">
    <source>
        <dbReference type="Proteomes" id="UP000433652"/>
    </source>
</evidence>
<evidence type="ECO:0000256" key="2">
    <source>
        <dbReference type="ARBA" id="ARBA00005254"/>
    </source>
</evidence>
<accession>A0A6I4T0A4</accession>
<keyword evidence="4" id="KW-0413">Isomerase</keyword>
<dbReference type="InterPro" id="IPR014748">
    <property type="entry name" value="Enoyl-CoA_hydra_C"/>
</dbReference>
<dbReference type="PANTHER" id="PTHR43684:SF1">
    <property type="entry name" value="ENOYL-COA DELTA ISOMERASE 2"/>
    <property type="match status" value="1"/>
</dbReference>
<dbReference type="InterPro" id="IPR029045">
    <property type="entry name" value="ClpP/crotonase-like_dom_sf"/>
</dbReference>
<dbReference type="CDD" id="cd06558">
    <property type="entry name" value="crotonase-like"/>
    <property type="match status" value="1"/>
</dbReference>
<name>A0A6I4T0A4_9SPHN</name>
<keyword evidence="3" id="KW-0576">Peroxisome</keyword>
<dbReference type="InterPro" id="IPR051053">
    <property type="entry name" value="ECH/Chromodomain_protein"/>
</dbReference>
<dbReference type="InterPro" id="IPR001753">
    <property type="entry name" value="Enoyl-CoA_hydra/iso"/>
</dbReference>
<dbReference type="Proteomes" id="UP000433652">
    <property type="component" value="Unassembled WGS sequence"/>
</dbReference>
<organism evidence="5 6">
    <name type="scientific">Croceibacterium salegens</name>
    <dbReference type="NCBI Taxonomy" id="1737568"/>
    <lineage>
        <taxon>Bacteria</taxon>
        <taxon>Pseudomonadati</taxon>
        <taxon>Pseudomonadota</taxon>
        <taxon>Alphaproteobacteria</taxon>
        <taxon>Sphingomonadales</taxon>
        <taxon>Erythrobacteraceae</taxon>
        <taxon>Croceibacterium</taxon>
    </lineage>
</organism>
<evidence type="ECO:0000313" key="5">
    <source>
        <dbReference type="EMBL" id="MXO60626.1"/>
    </source>
</evidence>
<dbReference type="AlphaFoldDB" id="A0A6I4T0A4"/>
<dbReference type="PANTHER" id="PTHR43684">
    <property type="match status" value="1"/>
</dbReference>
<comment type="similarity">
    <text evidence="2">Belongs to the enoyl-CoA hydratase/isomerase family.</text>
</comment>
<evidence type="ECO:0000256" key="4">
    <source>
        <dbReference type="ARBA" id="ARBA00023235"/>
    </source>
</evidence>
<evidence type="ECO:0000256" key="3">
    <source>
        <dbReference type="ARBA" id="ARBA00023140"/>
    </source>
</evidence>